<protein>
    <submittedName>
        <fullName evidence="2">Histidine phosphatase family protein</fullName>
    </submittedName>
</protein>
<sequence length="194" mass="21116">MFSHSSARIAGFLIALLGISAWADSETTASESQVIYLVRHAEKQGGAGGGLDPQLSQEGQLRAKQLAHVLGQVGIEAVYSTDYARTKETATPLAEQLNLPVQTYNPHKLKEFAQQLHEASQRVLVVGHSNTTPKLVALLGGDQGKPIRESDEYDRLYILIRDRGEVTTLLQRYGADSRVKKAGDSGRGKAIHKN</sequence>
<dbReference type="SMART" id="SM00855">
    <property type="entry name" value="PGAM"/>
    <property type="match status" value="1"/>
</dbReference>
<gene>
    <name evidence="2" type="ORF">ACCI49_11380</name>
</gene>
<dbReference type="SUPFAM" id="SSF53254">
    <property type="entry name" value="Phosphoglycerate mutase-like"/>
    <property type="match status" value="1"/>
</dbReference>
<feature type="signal peptide" evidence="1">
    <location>
        <begin position="1"/>
        <end position="23"/>
    </location>
</feature>
<evidence type="ECO:0000313" key="2">
    <source>
        <dbReference type="EMBL" id="MFA0811520.1"/>
    </source>
</evidence>
<evidence type="ECO:0000256" key="1">
    <source>
        <dbReference type="SAM" id="SignalP"/>
    </source>
</evidence>
<proteinExistence type="predicted"/>
<comment type="caution">
    <text evidence="2">The sequence shown here is derived from an EMBL/GenBank/DDBJ whole genome shotgun (WGS) entry which is preliminary data.</text>
</comment>
<dbReference type="Proteomes" id="UP001569428">
    <property type="component" value="Unassembled WGS sequence"/>
</dbReference>
<dbReference type="InterPro" id="IPR029033">
    <property type="entry name" value="His_PPase_superfam"/>
</dbReference>
<evidence type="ECO:0000313" key="3">
    <source>
        <dbReference type="Proteomes" id="UP001569428"/>
    </source>
</evidence>
<keyword evidence="1" id="KW-0732">Signal</keyword>
<dbReference type="Gene3D" id="3.40.50.1240">
    <property type="entry name" value="Phosphoglycerate mutase-like"/>
    <property type="match status" value="1"/>
</dbReference>
<keyword evidence="3" id="KW-1185">Reference proteome</keyword>
<organism evidence="2 3">
    <name type="scientific">Microbulbifer epialgicus</name>
    <dbReference type="NCBI Taxonomy" id="393907"/>
    <lineage>
        <taxon>Bacteria</taxon>
        <taxon>Pseudomonadati</taxon>
        <taxon>Pseudomonadota</taxon>
        <taxon>Gammaproteobacteria</taxon>
        <taxon>Cellvibrionales</taxon>
        <taxon>Microbulbiferaceae</taxon>
        <taxon>Microbulbifer</taxon>
    </lineage>
</organism>
<dbReference type="EMBL" id="JBGMEK010000022">
    <property type="protein sequence ID" value="MFA0811520.1"/>
    <property type="molecule type" value="Genomic_DNA"/>
</dbReference>
<accession>A0ABV4NZL6</accession>
<dbReference type="CDD" id="cd07067">
    <property type="entry name" value="HP_PGM_like"/>
    <property type="match status" value="1"/>
</dbReference>
<reference evidence="2 3" key="1">
    <citation type="submission" date="2024-08" db="EMBL/GenBank/DDBJ databases">
        <authorList>
            <person name="Ishaq N."/>
        </authorList>
    </citation>
    <scope>NUCLEOTIDE SEQUENCE [LARGE SCALE GENOMIC DNA]</scope>
    <source>
        <strain evidence="2 3">DSM 18651</strain>
    </source>
</reference>
<dbReference type="RefSeq" id="WP_371839082.1">
    <property type="nucleotide sequence ID" value="NZ_JBGMEK010000022.1"/>
</dbReference>
<dbReference type="InterPro" id="IPR013078">
    <property type="entry name" value="His_Pase_superF_clade-1"/>
</dbReference>
<feature type="chain" id="PRO_5045729394" evidence="1">
    <location>
        <begin position="24"/>
        <end position="194"/>
    </location>
</feature>
<name>A0ABV4NZL6_9GAMM</name>
<dbReference type="Pfam" id="PF00300">
    <property type="entry name" value="His_Phos_1"/>
    <property type="match status" value="1"/>
</dbReference>